<feature type="non-terminal residue" evidence="2">
    <location>
        <position position="112"/>
    </location>
</feature>
<organism evidence="2">
    <name type="scientific">Arion vulgaris</name>
    <dbReference type="NCBI Taxonomy" id="1028688"/>
    <lineage>
        <taxon>Eukaryota</taxon>
        <taxon>Metazoa</taxon>
        <taxon>Spiralia</taxon>
        <taxon>Lophotrochozoa</taxon>
        <taxon>Mollusca</taxon>
        <taxon>Gastropoda</taxon>
        <taxon>Heterobranchia</taxon>
        <taxon>Euthyneura</taxon>
        <taxon>Panpulmonata</taxon>
        <taxon>Eupulmonata</taxon>
        <taxon>Stylommatophora</taxon>
        <taxon>Helicina</taxon>
        <taxon>Arionoidea</taxon>
        <taxon>Arionidae</taxon>
        <taxon>Arion</taxon>
    </lineage>
</organism>
<proteinExistence type="inferred from homology"/>
<dbReference type="SUPFAM" id="SSF55920">
    <property type="entry name" value="Creatinase/aminopeptidase"/>
    <property type="match status" value="1"/>
</dbReference>
<dbReference type="Gene3D" id="3.90.230.10">
    <property type="entry name" value="Creatinase/methionine aminopeptidase superfamily"/>
    <property type="match status" value="1"/>
</dbReference>
<accession>A0A0B7BXJ3</accession>
<dbReference type="PANTHER" id="PTHR10804">
    <property type="entry name" value="PROTEASE FAMILY M24 METHIONYL AMINOPEPTIDASE, AMINOPEPTIDASE P"/>
    <property type="match status" value="1"/>
</dbReference>
<sequence>MAPHTEFCGTHCSSGGVSGVDLVTSPKDDIVNNKYRTAAKIADDVLKAVLADCTEEASVRGLCEKGDRLINEATAKLFKDKKEVFKGVSMPTCVSINGTACHFSPLRNDPDV</sequence>
<dbReference type="InterPro" id="IPR036005">
    <property type="entry name" value="Creatinase/aminopeptidase-like"/>
</dbReference>
<evidence type="ECO:0000313" key="2">
    <source>
        <dbReference type="EMBL" id="CEK97688.1"/>
    </source>
</evidence>
<comment type="similarity">
    <text evidence="1">Belongs to the peptidase M24 family.</text>
</comment>
<dbReference type="AlphaFoldDB" id="A0A0B7BXJ3"/>
<dbReference type="InterPro" id="IPR047113">
    <property type="entry name" value="PA2G4/ARX1"/>
</dbReference>
<dbReference type="PANTHER" id="PTHR10804:SF11">
    <property type="entry name" value="PROLIFERATION-ASSOCIATED PROTEIN 2G4"/>
    <property type="match status" value="1"/>
</dbReference>
<dbReference type="EMBL" id="HACG01050823">
    <property type="protein sequence ID" value="CEK97688.1"/>
    <property type="molecule type" value="Transcribed_RNA"/>
</dbReference>
<gene>
    <name evidence="2" type="primary">ORF216595</name>
</gene>
<evidence type="ECO:0008006" key="3">
    <source>
        <dbReference type="Google" id="ProtNLM"/>
    </source>
</evidence>
<evidence type="ECO:0000256" key="1">
    <source>
        <dbReference type="ARBA" id="ARBA00007319"/>
    </source>
</evidence>
<name>A0A0B7BXJ3_9EUPU</name>
<reference evidence="2" key="1">
    <citation type="submission" date="2014-12" db="EMBL/GenBank/DDBJ databases">
        <title>Insight into the proteome of Arion vulgaris.</title>
        <authorList>
            <person name="Aradska J."/>
            <person name="Bulat T."/>
            <person name="Smidak R."/>
            <person name="Sarate P."/>
            <person name="Gangsoo J."/>
            <person name="Sialana F."/>
            <person name="Bilban M."/>
            <person name="Lubec G."/>
        </authorList>
    </citation>
    <scope>NUCLEOTIDE SEQUENCE</scope>
    <source>
        <tissue evidence="2">Skin</tissue>
    </source>
</reference>
<protein>
    <recommendedName>
        <fullName evidence="3">Peptidase M24 domain-containing protein</fullName>
    </recommendedName>
</protein>